<protein>
    <submittedName>
        <fullName evidence="1">S-layer homology domain-containing protein</fullName>
    </submittedName>
</protein>
<gene>
    <name evidence="1" type="ORF">ACI1P1_28220</name>
</gene>
<proteinExistence type="predicted"/>
<dbReference type="Proteomes" id="UP001631969">
    <property type="component" value="Unassembled WGS sequence"/>
</dbReference>
<accession>A0ACC7PCU6</accession>
<name>A0ACC7PCU6_9BACL</name>
<organism evidence="1 2">
    <name type="scientific">Paenibacillus mesotrionivorans</name>
    <dbReference type="NCBI Taxonomy" id="3160968"/>
    <lineage>
        <taxon>Bacteria</taxon>
        <taxon>Bacillati</taxon>
        <taxon>Bacillota</taxon>
        <taxon>Bacilli</taxon>
        <taxon>Bacillales</taxon>
        <taxon>Paenibacillaceae</taxon>
        <taxon>Paenibacillus</taxon>
    </lineage>
</organism>
<dbReference type="EMBL" id="JBJURJ010000027">
    <property type="protein sequence ID" value="MFM9332187.1"/>
    <property type="molecule type" value="Genomic_DNA"/>
</dbReference>
<evidence type="ECO:0000313" key="2">
    <source>
        <dbReference type="Proteomes" id="UP001631969"/>
    </source>
</evidence>
<comment type="caution">
    <text evidence="1">The sequence shown here is derived from an EMBL/GenBank/DDBJ whole genome shotgun (WGS) entry which is preliminary data.</text>
</comment>
<sequence>MKKSVWRQIEKTIILMLSSVLVLGGMMVAPSQTGAAAADSVSGYLWKQMSGTQFSKIAYGQGMYVAVNSSDGKLYTSGNLVNWTALDISAVSTRPINALEYIDGSFYAVTMGNYGAGATIIRSANGTDWTGVDSADPSFSRSSIAFGNNTFVVPTNNTTLYYFQSADGAAWVRQPYNTPGTSSVFDVNYANGQFMAVGAAGTMMTSADGINWSTVVKAAGEPTLQGVASDGAGNYIAVGSGGKILRTDPNSGSAFPLLEVTSPTAYSLYDVAYSADGGGYAAVGDYATLFSADGITWTPEAENLVLQNVIYANGKWVGVGNSGVYQRAEVTLGIDSQPEDISVVPNDSAVLIIGATASGGESVSYQWYSNTADSNSGGTPIVNAQNYYYHAPTASTGTVYYYCAVKIPGSTAAITSDAAAVTVSPLTDAATPDITSHPLDKTVYVGENATLTVQATAGDAGTLSYQWYTNTSDSNSGGQPIANATGSTFAAPTEAAGTTYYYVTVTNTNSSATGTKTATATSTAAGVKVDIAPTYTISAPGDRTAAPLIQGYASGTQETVTVSFSNTGTADLTSLSAVLGGPQAGEFEFTQPAGTLTSGATATSFTVKAKDGLPAGTYTAIVSLKADNMADVSFTVTQAVHLPDVPSNPEQLAPVEGNREVTLHWNTVTEATYYQLYMSQMTGQFDGPTLATVTGTTYTIAGLTNGLTYYFVVKAGNDGGVSAESNQVQATPATVPDAPVHIAATAGDGQAAVSFAAPADNGGSPITGYEVTDSTGTITETGASSPIIVQGLANGTAYVFTVKAINSKGKSAASSESNTVTPFQPVEPEETGSGDEDTGESTGPAVTPETPAANVVVKGTAGSVGTAKTATVHNRTVTTFTLDQRKLEEKLAADGQNAVLSVQVDGHTDAVVGEMNGQMMRSMADKHAVFEIKTPYASYTLPAQHIDLKAISEQLGESVALQDIQIQMEVALSNADMMKLVRIAAEKGGFTVVAPPVDFTVRAAYKDKTTSVSKFNAFVERTITLPDDADLSGTLTGLVIETDGTFRHVPTKIMKENGKAYARISSLTNSTYVVVRHPVSYTDVESHWAKEAVEDLGLRMAYEDPGVDTFGPDQEITRGEFASLMVRGLGIRPDTGAAPFSDVKASDRYSSAINSAYDYRLISGFEDGTFRPKDKITREEAMVVVAKMMVITNLKEKLPVKDMDTILQPFADADEVSGWARSGIADSIQAGIVSGRSNTELAPKAYVTRAEVASIVRRLLQKSELI</sequence>
<reference evidence="1" key="1">
    <citation type="submission" date="2024-12" db="EMBL/GenBank/DDBJ databases">
        <authorList>
            <person name="Wu N."/>
        </authorList>
    </citation>
    <scope>NUCLEOTIDE SEQUENCE</scope>
    <source>
        <strain evidence="1">P15</strain>
    </source>
</reference>
<keyword evidence="2" id="KW-1185">Reference proteome</keyword>
<evidence type="ECO:0000313" key="1">
    <source>
        <dbReference type="EMBL" id="MFM9332187.1"/>
    </source>
</evidence>